<protein>
    <recommendedName>
        <fullName evidence="3 8">Cysteine desulfurase</fullName>
        <ecNumber evidence="3 8">2.8.1.7</ecNumber>
    </recommendedName>
</protein>
<dbReference type="EC" id="2.8.1.7" evidence="3 8"/>
<dbReference type="GO" id="GO:0031071">
    <property type="term" value="F:cysteine desulfurase activity"/>
    <property type="evidence" value="ECO:0007669"/>
    <property type="project" value="UniProtKB-UniRule"/>
</dbReference>
<dbReference type="EMBL" id="RQHV01000061">
    <property type="protein sequence ID" value="TGN08132.1"/>
    <property type="molecule type" value="Genomic_DNA"/>
</dbReference>
<evidence type="ECO:0000259" key="9">
    <source>
        <dbReference type="Pfam" id="PF00266"/>
    </source>
</evidence>
<evidence type="ECO:0000256" key="4">
    <source>
        <dbReference type="ARBA" id="ARBA00022679"/>
    </source>
</evidence>
<dbReference type="SUPFAM" id="SSF53383">
    <property type="entry name" value="PLP-dependent transferases"/>
    <property type="match status" value="1"/>
</dbReference>
<evidence type="ECO:0000256" key="2">
    <source>
        <dbReference type="ARBA" id="ARBA00010447"/>
    </source>
</evidence>
<comment type="caution">
    <text evidence="10">The sequence shown here is derived from an EMBL/GenBank/DDBJ whole genome shotgun (WGS) entry which is preliminary data.</text>
</comment>
<keyword evidence="5 8" id="KW-0663">Pyridoxal phosphate</keyword>
<dbReference type="Pfam" id="PF00266">
    <property type="entry name" value="Aminotran_5"/>
    <property type="match status" value="1"/>
</dbReference>
<feature type="domain" description="Aminotransferase class V" evidence="9">
    <location>
        <begin position="26"/>
        <end position="397"/>
    </location>
</feature>
<evidence type="ECO:0000313" key="10">
    <source>
        <dbReference type="EMBL" id="TGN08132.1"/>
    </source>
</evidence>
<dbReference type="InterPro" id="IPR015424">
    <property type="entry name" value="PyrdxlP-dep_Trfase"/>
</dbReference>
<comment type="catalytic activity">
    <reaction evidence="6 8">
        <text>(sulfur carrier)-H + L-cysteine = (sulfur carrier)-SH + L-alanine</text>
        <dbReference type="Rhea" id="RHEA:43892"/>
        <dbReference type="Rhea" id="RHEA-COMP:14737"/>
        <dbReference type="Rhea" id="RHEA-COMP:14739"/>
        <dbReference type="ChEBI" id="CHEBI:29917"/>
        <dbReference type="ChEBI" id="CHEBI:35235"/>
        <dbReference type="ChEBI" id="CHEBI:57972"/>
        <dbReference type="ChEBI" id="CHEBI:64428"/>
        <dbReference type="EC" id="2.8.1.7"/>
    </reaction>
</comment>
<comment type="cofactor">
    <cofactor evidence="1 7">
        <name>pyridoxal 5'-phosphate</name>
        <dbReference type="ChEBI" id="CHEBI:597326"/>
    </cofactor>
</comment>
<dbReference type="Gene3D" id="3.40.640.10">
    <property type="entry name" value="Type I PLP-dependent aspartate aminotransferase-like (Major domain)"/>
    <property type="match status" value="1"/>
</dbReference>
<proteinExistence type="inferred from homology"/>
<evidence type="ECO:0000256" key="5">
    <source>
        <dbReference type="ARBA" id="ARBA00022898"/>
    </source>
</evidence>
<evidence type="ECO:0000256" key="7">
    <source>
        <dbReference type="RuleBase" id="RU004504"/>
    </source>
</evidence>
<dbReference type="InterPro" id="IPR000192">
    <property type="entry name" value="Aminotrans_V_dom"/>
</dbReference>
<dbReference type="OrthoDB" id="9804366at2"/>
<dbReference type="NCBIfam" id="TIGR01979">
    <property type="entry name" value="sufS"/>
    <property type="match status" value="1"/>
</dbReference>
<comment type="similarity">
    <text evidence="2 8">Belongs to the class-V pyridoxal-phosphate-dependent aminotransferase family. Csd subfamily.</text>
</comment>
<dbReference type="CDD" id="cd06453">
    <property type="entry name" value="SufS_like"/>
    <property type="match status" value="1"/>
</dbReference>
<evidence type="ECO:0000256" key="1">
    <source>
        <dbReference type="ARBA" id="ARBA00001933"/>
    </source>
</evidence>
<dbReference type="PANTHER" id="PTHR43586:SF8">
    <property type="entry name" value="CYSTEINE DESULFURASE 1, CHLOROPLASTIC"/>
    <property type="match status" value="1"/>
</dbReference>
<accession>A0A4R9LKR5</accession>
<dbReference type="PROSITE" id="PS00595">
    <property type="entry name" value="AA_TRANSFER_CLASS_5"/>
    <property type="match status" value="1"/>
</dbReference>
<evidence type="ECO:0000256" key="6">
    <source>
        <dbReference type="ARBA" id="ARBA00050776"/>
    </source>
</evidence>
<dbReference type="GO" id="GO:0030170">
    <property type="term" value="F:pyridoxal phosphate binding"/>
    <property type="evidence" value="ECO:0007669"/>
    <property type="project" value="UniProtKB-UniRule"/>
</dbReference>
<dbReference type="PANTHER" id="PTHR43586">
    <property type="entry name" value="CYSTEINE DESULFURASE"/>
    <property type="match status" value="1"/>
</dbReference>
<organism evidence="10 11">
    <name type="scientific">Leptospira ilyithenensis</name>
    <dbReference type="NCBI Taxonomy" id="2484901"/>
    <lineage>
        <taxon>Bacteria</taxon>
        <taxon>Pseudomonadati</taxon>
        <taxon>Spirochaetota</taxon>
        <taxon>Spirochaetia</taxon>
        <taxon>Leptospirales</taxon>
        <taxon>Leptospiraceae</taxon>
        <taxon>Leptospira</taxon>
    </lineage>
</organism>
<name>A0A4R9LKR5_9LEPT</name>
<dbReference type="RefSeq" id="WP_135765091.1">
    <property type="nucleotide sequence ID" value="NZ_RQHV01000061.1"/>
</dbReference>
<gene>
    <name evidence="10" type="ORF">EHS11_14465</name>
</gene>
<keyword evidence="11" id="KW-1185">Reference proteome</keyword>
<dbReference type="InterPro" id="IPR020578">
    <property type="entry name" value="Aminotrans_V_PyrdxlP_BS"/>
</dbReference>
<dbReference type="InterPro" id="IPR015422">
    <property type="entry name" value="PyrdxlP-dep_Trfase_small"/>
</dbReference>
<evidence type="ECO:0000313" key="11">
    <source>
        <dbReference type="Proteomes" id="UP000298264"/>
    </source>
</evidence>
<comment type="function">
    <text evidence="8">Catalyzes the removal of elemental sulfur and selenium atoms from L-cysteine, L-cystine, L-selenocysteine, and L-selenocystine to produce L-alanine.</text>
</comment>
<keyword evidence="4 8" id="KW-0808">Transferase</keyword>
<dbReference type="Proteomes" id="UP000298264">
    <property type="component" value="Unassembled WGS sequence"/>
</dbReference>
<evidence type="ECO:0000256" key="8">
    <source>
        <dbReference type="RuleBase" id="RU004506"/>
    </source>
</evidence>
<dbReference type="GO" id="GO:0006534">
    <property type="term" value="P:cysteine metabolic process"/>
    <property type="evidence" value="ECO:0007669"/>
    <property type="project" value="UniProtKB-UniRule"/>
</dbReference>
<dbReference type="Gene3D" id="3.90.1150.10">
    <property type="entry name" value="Aspartate Aminotransferase, domain 1"/>
    <property type="match status" value="1"/>
</dbReference>
<dbReference type="AlphaFoldDB" id="A0A4R9LKR5"/>
<sequence>MKLDPYRIKEDFPILSTLTPNGKPLVYLDNGASSQKPKSVIEGTSKYYEEENANIHRGIYHLSQHATELFEKSRIKASHFFRSPCAKSMIFTRGATESINLVAQAWGRANVSEGDEIVLSVQEHHSNLVPWQMLAQEKGAILRFIPIKEDTTYDLSGLDSIINRKTKIVAVSHMSNVTGTIHDVKPIITRAHQMGAKVLLDGAQAASHLKVNLTSLDVDFYAFSAHKMMGPTGVGMLYGREEILEAMPPWLGGGDMIENVDLEISTYANLPAKLEAGTPNIAGVVGFAYALDYLTKLGMENIHEHEMEITEYALTKLNRLGGITIYGTDDLDKRGGVISFTLEGVHPHDVGSILDEEGIAIRVGHHCCQPLMKLWKIPGTCRASFYAYTTKEDVDSLVASLEKVKSIFSRVAKR</sequence>
<evidence type="ECO:0000256" key="3">
    <source>
        <dbReference type="ARBA" id="ARBA00012239"/>
    </source>
</evidence>
<dbReference type="InterPro" id="IPR010970">
    <property type="entry name" value="Cys_dSase_SufS"/>
</dbReference>
<dbReference type="InterPro" id="IPR015421">
    <property type="entry name" value="PyrdxlP-dep_Trfase_major"/>
</dbReference>
<reference evidence="10" key="1">
    <citation type="journal article" date="2019" name="PLoS Negl. Trop. Dis.">
        <title>Revisiting the worldwide diversity of Leptospira species in the environment.</title>
        <authorList>
            <person name="Vincent A.T."/>
            <person name="Schiettekatte O."/>
            <person name="Bourhy P."/>
            <person name="Veyrier F.J."/>
            <person name="Picardeau M."/>
        </authorList>
    </citation>
    <scope>NUCLEOTIDE SEQUENCE [LARGE SCALE GENOMIC DNA]</scope>
    <source>
        <strain evidence="10">201400974</strain>
    </source>
</reference>